<evidence type="ECO:0000313" key="2">
    <source>
        <dbReference type="Proteomes" id="UP000675881"/>
    </source>
</evidence>
<organism evidence="1 2">
    <name type="scientific">Lepeophtheirus salmonis</name>
    <name type="common">Salmon louse</name>
    <name type="synonym">Caligus salmonis</name>
    <dbReference type="NCBI Taxonomy" id="72036"/>
    <lineage>
        <taxon>Eukaryota</taxon>
        <taxon>Metazoa</taxon>
        <taxon>Ecdysozoa</taxon>
        <taxon>Arthropoda</taxon>
        <taxon>Crustacea</taxon>
        <taxon>Multicrustacea</taxon>
        <taxon>Hexanauplia</taxon>
        <taxon>Copepoda</taxon>
        <taxon>Siphonostomatoida</taxon>
        <taxon>Caligidae</taxon>
        <taxon>Lepeophtheirus</taxon>
    </lineage>
</organism>
<sequence>MGLQNTQVILCSLWLFFVPTLTSFEDFINGIFPRTVPIMYPIFHAAVTGCNYLTVTIVMERILAIDGRFTDTKTWSSGITTVVIRKYILAVVLFTIGFNIPLFFETGVNGDAYPLEVFETDFKCHPVYFKLYRLTLELLIFKVTTWFGLTVMFWTITGKISYYTSKKRRLILSIKQVAELRDTRIVLGLVVLFFFTNALPLCISIVNILRFDIPEDVTRTGNLLLTINSSLKILIFVLLFPNFRHRIIDFILHPCTKYFPKKSHILFHKDRSHAFLSPLVITVSHLDDLAEKNTPMTRRDHACVQ</sequence>
<protein>
    <submittedName>
        <fullName evidence="1">(salmon louse) hypothetical protein</fullName>
    </submittedName>
</protein>
<dbReference type="SUPFAM" id="SSF81321">
    <property type="entry name" value="Family A G protein-coupled receptor-like"/>
    <property type="match status" value="1"/>
</dbReference>
<accession>A0A7R8CSM8</accession>
<dbReference type="InterPro" id="IPR052954">
    <property type="entry name" value="GPCR-Ligand_Int"/>
</dbReference>
<evidence type="ECO:0000313" key="1">
    <source>
        <dbReference type="EMBL" id="CAF2916291.1"/>
    </source>
</evidence>
<proteinExistence type="predicted"/>
<dbReference type="Gene3D" id="1.20.1070.10">
    <property type="entry name" value="Rhodopsin 7-helix transmembrane proteins"/>
    <property type="match status" value="1"/>
</dbReference>
<dbReference type="Proteomes" id="UP000675881">
    <property type="component" value="Chromosome 4"/>
</dbReference>
<dbReference type="PANTHER" id="PTHR46641">
    <property type="entry name" value="FMRFAMIDE RECEPTOR-RELATED"/>
    <property type="match status" value="1"/>
</dbReference>
<keyword evidence="2" id="KW-1185">Reference proteome</keyword>
<name>A0A7R8CSM8_LEPSM</name>
<dbReference type="OrthoDB" id="10011262at2759"/>
<reference evidence="1" key="1">
    <citation type="submission" date="2021-02" db="EMBL/GenBank/DDBJ databases">
        <authorList>
            <person name="Bekaert M."/>
        </authorList>
    </citation>
    <scope>NUCLEOTIDE SEQUENCE</scope>
    <source>
        <strain evidence="1">IoA-00</strain>
    </source>
</reference>
<dbReference type="PANTHER" id="PTHR46641:SF18">
    <property type="entry name" value="G-PROTEIN COUPLED RECEPTORS FAMILY 1 PROFILE DOMAIN-CONTAINING PROTEIN"/>
    <property type="match status" value="1"/>
</dbReference>
<dbReference type="AlphaFoldDB" id="A0A7R8CSM8"/>
<gene>
    <name evidence="1" type="ORF">LSAA_9092</name>
</gene>
<dbReference type="EMBL" id="HG994583">
    <property type="protein sequence ID" value="CAF2916291.1"/>
    <property type="molecule type" value="Genomic_DNA"/>
</dbReference>